<dbReference type="InterPro" id="IPR009057">
    <property type="entry name" value="Homeodomain-like_sf"/>
</dbReference>
<dbReference type="InterPro" id="IPR042070">
    <property type="entry name" value="PucR_C-HTH_sf"/>
</dbReference>
<evidence type="ECO:0000313" key="3">
    <source>
        <dbReference type="Proteomes" id="UP000310506"/>
    </source>
</evidence>
<dbReference type="OrthoDB" id="9792148at2"/>
<reference evidence="2 3" key="1">
    <citation type="submission" date="2019-01" db="EMBL/GenBank/DDBJ databases">
        <title>Vagococcus silagei sp. nov. isolated from brewer's grain.</title>
        <authorList>
            <person name="Guu J.-R."/>
        </authorList>
    </citation>
    <scope>NUCLEOTIDE SEQUENCE [LARGE SCALE GENOMIC DNA]</scope>
    <source>
        <strain evidence="2 3">2B-2</strain>
    </source>
</reference>
<keyword evidence="3" id="KW-1185">Reference proteome</keyword>
<dbReference type="InterPro" id="IPR051448">
    <property type="entry name" value="CdaR-like_regulators"/>
</dbReference>
<accession>A0A4S3B876</accession>
<dbReference type="PANTHER" id="PTHR33744:SF15">
    <property type="entry name" value="CARBOHYDRATE DIACID REGULATOR"/>
    <property type="match status" value="1"/>
</dbReference>
<dbReference type="Proteomes" id="UP000310506">
    <property type="component" value="Unassembled WGS sequence"/>
</dbReference>
<dbReference type="SUPFAM" id="SSF46689">
    <property type="entry name" value="Homeodomain-like"/>
    <property type="match status" value="1"/>
</dbReference>
<organism evidence="2 3">
    <name type="scientific">Vagococcus silagei</name>
    <dbReference type="NCBI Taxonomy" id="2508885"/>
    <lineage>
        <taxon>Bacteria</taxon>
        <taxon>Bacillati</taxon>
        <taxon>Bacillota</taxon>
        <taxon>Bacilli</taxon>
        <taxon>Lactobacillales</taxon>
        <taxon>Enterococcaceae</taxon>
        <taxon>Vagococcus</taxon>
    </lineage>
</organism>
<name>A0A4S3B876_9ENTE</name>
<dbReference type="Gene3D" id="1.10.10.2840">
    <property type="entry name" value="PucR C-terminal helix-turn-helix domain"/>
    <property type="match status" value="1"/>
</dbReference>
<feature type="domain" description="PucR C-terminal helix-turn-helix" evidence="1">
    <location>
        <begin position="234"/>
        <end position="285"/>
    </location>
</feature>
<proteinExistence type="predicted"/>
<dbReference type="AlphaFoldDB" id="A0A4S3B876"/>
<gene>
    <name evidence="2" type="ORF">ESZ54_00465</name>
</gene>
<evidence type="ECO:0000313" key="2">
    <source>
        <dbReference type="EMBL" id="THB62320.1"/>
    </source>
</evidence>
<dbReference type="EMBL" id="SDGV01000001">
    <property type="protein sequence ID" value="THB62320.1"/>
    <property type="molecule type" value="Genomic_DNA"/>
</dbReference>
<comment type="caution">
    <text evidence="2">The sequence shown here is derived from an EMBL/GenBank/DDBJ whole genome shotgun (WGS) entry which is preliminary data.</text>
</comment>
<protein>
    <submittedName>
        <fullName evidence="2">Fis family transcriptional regulator</fullName>
    </submittedName>
</protein>
<dbReference type="InterPro" id="IPR025736">
    <property type="entry name" value="PucR_C-HTH_dom"/>
</dbReference>
<dbReference type="Pfam" id="PF13556">
    <property type="entry name" value="HTH_30"/>
    <property type="match status" value="1"/>
</dbReference>
<evidence type="ECO:0000259" key="1">
    <source>
        <dbReference type="Pfam" id="PF13556"/>
    </source>
</evidence>
<sequence length="288" mass="33956">MPTMMKISELMQLYPTGEETNVKLEQSHLLTLRVDSQKWFQIPKQDLAANEQHLLQLLFPEDDVSIESHQHPWFQYLFNHTLTLPKTEGYFRVLQIQLKQGASESKNWLTHLASLFQEVDDFFFIDDTQAIIIEKQTKIQYQPDDIEGMLLTLESEFLIQAKIFIGSFHLITHQFNEFFNEEQALFKRYHETAVRVFSFQDVALDALTHEAIDNSMIMQEIKASLQFDEDLTNIIKTLWEEQGNITSAAKKLFIHRNTLQYRLDKFYDRTGLSLKKMNDLTLCYLLIH</sequence>
<dbReference type="PANTHER" id="PTHR33744">
    <property type="entry name" value="CARBOHYDRATE DIACID REGULATOR"/>
    <property type="match status" value="1"/>
</dbReference>